<evidence type="ECO:0000313" key="2">
    <source>
        <dbReference type="Proteomes" id="UP001267290"/>
    </source>
</evidence>
<accession>A0ABU1P6Q8</accession>
<sequence length="81" mass="8693">MLIVNQSAFDVFTATPSNTTTFAQPARGFYIGDGAVQDVAIRTQGGQDVTLVSLEPGIIHWFACKQIRATGTSATDIKIVY</sequence>
<gene>
    <name evidence="1" type="ORF">J2736_006697</name>
</gene>
<keyword evidence="2" id="KW-1185">Reference proteome</keyword>
<name>A0ABU1P6Q8_9BACL</name>
<reference evidence="1 2" key="1">
    <citation type="submission" date="2023-07" db="EMBL/GenBank/DDBJ databases">
        <title>Sorghum-associated microbial communities from plants grown in Nebraska, USA.</title>
        <authorList>
            <person name="Schachtman D."/>
        </authorList>
    </citation>
    <scope>NUCLEOTIDE SEQUENCE [LARGE SCALE GENOMIC DNA]</scope>
    <source>
        <strain evidence="1 2">CC258</strain>
    </source>
</reference>
<dbReference type="EMBL" id="JAVDSB010000030">
    <property type="protein sequence ID" value="MDR6555435.1"/>
    <property type="molecule type" value="Genomic_DNA"/>
</dbReference>
<protein>
    <submittedName>
        <fullName evidence="1">Uncharacterized protein</fullName>
    </submittedName>
</protein>
<evidence type="ECO:0000313" key="1">
    <source>
        <dbReference type="EMBL" id="MDR6555435.1"/>
    </source>
</evidence>
<dbReference type="RefSeq" id="WP_310502769.1">
    <property type="nucleotide sequence ID" value="NZ_JAVDSB010000030.1"/>
</dbReference>
<comment type="caution">
    <text evidence="1">The sequence shown here is derived from an EMBL/GenBank/DDBJ whole genome shotgun (WGS) entry which is preliminary data.</text>
</comment>
<dbReference type="Proteomes" id="UP001267290">
    <property type="component" value="Unassembled WGS sequence"/>
</dbReference>
<organism evidence="1 2">
    <name type="scientific">Paenibacillus qinlingensis</name>
    <dbReference type="NCBI Taxonomy" id="1837343"/>
    <lineage>
        <taxon>Bacteria</taxon>
        <taxon>Bacillati</taxon>
        <taxon>Bacillota</taxon>
        <taxon>Bacilli</taxon>
        <taxon>Bacillales</taxon>
        <taxon>Paenibacillaceae</taxon>
        <taxon>Paenibacillus</taxon>
    </lineage>
</organism>
<proteinExistence type="predicted"/>